<dbReference type="GO" id="GO:0016020">
    <property type="term" value="C:membrane"/>
    <property type="evidence" value="ECO:0007669"/>
    <property type="project" value="UniProtKB-SubCell"/>
</dbReference>
<dbReference type="InterPro" id="IPR020846">
    <property type="entry name" value="MFS_dom"/>
</dbReference>
<feature type="transmembrane region" description="Helical" evidence="7">
    <location>
        <begin position="185"/>
        <end position="204"/>
    </location>
</feature>
<dbReference type="InterPro" id="IPR036259">
    <property type="entry name" value="MFS_trans_sf"/>
</dbReference>
<evidence type="ECO:0000256" key="5">
    <source>
        <dbReference type="ARBA" id="ARBA00023136"/>
    </source>
</evidence>
<gene>
    <name evidence="9" type="ORF">CAC42_5118</name>
</gene>
<accession>A0A2K1QU90</accession>
<dbReference type="FunFam" id="1.20.1250.20:FF:000064">
    <property type="entry name" value="MFS allantoate transporter"/>
    <property type="match status" value="1"/>
</dbReference>
<keyword evidence="10" id="KW-1185">Reference proteome</keyword>
<protein>
    <submittedName>
        <fullName evidence="9">High-affinity nicotinic acid transporter</fullName>
    </submittedName>
</protein>
<evidence type="ECO:0000256" key="1">
    <source>
        <dbReference type="ARBA" id="ARBA00004141"/>
    </source>
</evidence>
<dbReference type="PANTHER" id="PTHR43791:SF40">
    <property type="entry name" value="THIAMINE PATHWAY TRANSPORTER THI73"/>
    <property type="match status" value="1"/>
</dbReference>
<feature type="transmembrane region" description="Helical" evidence="7">
    <location>
        <begin position="348"/>
        <end position="368"/>
    </location>
</feature>
<keyword evidence="2" id="KW-0813">Transport</keyword>
<feature type="transmembrane region" description="Helical" evidence="7">
    <location>
        <begin position="56"/>
        <end position="76"/>
    </location>
</feature>
<dbReference type="PROSITE" id="PS50850">
    <property type="entry name" value="MFS"/>
    <property type="match status" value="1"/>
</dbReference>
<evidence type="ECO:0000256" key="7">
    <source>
        <dbReference type="SAM" id="Phobius"/>
    </source>
</evidence>
<keyword evidence="4 7" id="KW-1133">Transmembrane helix</keyword>
<organism evidence="9 10">
    <name type="scientific">Sphaceloma murrayae</name>
    <dbReference type="NCBI Taxonomy" id="2082308"/>
    <lineage>
        <taxon>Eukaryota</taxon>
        <taxon>Fungi</taxon>
        <taxon>Dikarya</taxon>
        <taxon>Ascomycota</taxon>
        <taxon>Pezizomycotina</taxon>
        <taxon>Dothideomycetes</taxon>
        <taxon>Dothideomycetidae</taxon>
        <taxon>Myriangiales</taxon>
        <taxon>Elsinoaceae</taxon>
        <taxon>Sphaceloma</taxon>
    </lineage>
</organism>
<feature type="transmembrane region" description="Helical" evidence="7">
    <location>
        <begin position="216"/>
        <end position="236"/>
    </location>
</feature>
<dbReference type="OrthoDB" id="6730379at2759"/>
<evidence type="ECO:0000313" key="10">
    <source>
        <dbReference type="Proteomes" id="UP000243797"/>
    </source>
</evidence>
<dbReference type="Proteomes" id="UP000243797">
    <property type="component" value="Unassembled WGS sequence"/>
</dbReference>
<dbReference type="PANTHER" id="PTHR43791">
    <property type="entry name" value="PERMEASE-RELATED"/>
    <property type="match status" value="1"/>
</dbReference>
<evidence type="ECO:0000256" key="4">
    <source>
        <dbReference type="ARBA" id="ARBA00022989"/>
    </source>
</evidence>
<dbReference type="Pfam" id="PF07690">
    <property type="entry name" value="MFS_1"/>
    <property type="match status" value="1"/>
</dbReference>
<dbReference type="GO" id="GO:0022857">
    <property type="term" value="F:transmembrane transporter activity"/>
    <property type="evidence" value="ECO:0007669"/>
    <property type="project" value="InterPro"/>
</dbReference>
<sequence>MGSKVDEEKSAGLEIDAASTRDQDEAFKYLTTHKVDSQELLHVDLRALRRRIDWRIMPLMFLCYLVQLLDKIALNYGAVMGLNRDLRLRGNEFSNAATLTWVAVLVGEVPSGLILNKVSASKWLGFNVIVWGIATASVAAATDYRTLLVCRIFLGLCEAAAQPSISIICGQFWTRAEQPTRFGYYYASVGAGQILGGLISYGFQFVNNPGLSGWRIMFIMLGCVTVAIGLATYFLVPESPMKASWMSEAEKSALLEHLSSNKTGVVNTKFKASQVWDLLTDPQTYLMNLMLLLLSITSGVGNSYSATLLRNVGFNPKEAAILNAPAGVVSLVGVIAGSLGVRYCQKRWLFIICAAIPAIIGGALMSFVGSRAGVLAGVCLICTNVAIMPIVFSWAAANSAGHTKRPLSLALLAGSFCVANIIGPQTFQARDAPAYIPAKVTLMAAVACGAVCSVLLAIYYRWENARRDRLYGSNEGREATEEEKWSNWTDRENKTFRYVY</sequence>
<feature type="domain" description="Major facilitator superfamily (MFS) profile" evidence="8">
    <location>
        <begin position="56"/>
        <end position="500"/>
    </location>
</feature>
<keyword evidence="5 7" id="KW-0472">Membrane</keyword>
<feature type="transmembrane region" description="Helical" evidence="7">
    <location>
        <begin position="96"/>
        <end position="116"/>
    </location>
</feature>
<dbReference type="InParanoid" id="A0A2K1QU90"/>
<evidence type="ECO:0000256" key="2">
    <source>
        <dbReference type="ARBA" id="ARBA00022448"/>
    </source>
</evidence>
<feature type="transmembrane region" description="Helical" evidence="7">
    <location>
        <begin position="374"/>
        <end position="397"/>
    </location>
</feature>
<feature type="transmembrane region" description="Helical" evidence="7">
    <location>
        <begin position="440"/>
        <end position="460"/>
    </location>
</feature>
<comment type="caution">
    <text evidence="9">The sequence shown here is derived from an EMBL/GenBank/DDBJ whole genome shotgun (WGS) entry which is preliminary data.</text>
</comment>
<dbReference type="Gene3D" id="1.20.1250.20">
    <property type="entry name" value="MFS general substrate transporter like domains"/>
    <property type="match status" value="2"/>
</dbReference>
<reference evidence="9 10" key="1">
    <citation type="submission" date="2017-06" db="EMBL/GenBank/DDBJ databases">
        <title>Draft genome sequence of a variant of Elsinoe murrayae.</title>
        <authorList>
            <person name="Cheng Q."/>
        </authorList>
    </citation>
    <scope>NUCLEOTIDE SEQUENCE [LARGE SCALE GENOMIC DNA]</scope>
    <source>
        <strain evidence="9 10">CQ-2017a</strain>
    </source>
</reference>
<feature type="transmembrane region" description="Helical" evidence="7">
    <location>
        <begin position="152"/>
        <end position="173"/>
    </location>
</feature>
<name>A0A2K1QU90_9PEZI</name>
<evidence type="ECO:0000256" key="6">
    <source>
        <dbReference type="ARBA" id="ARBA00037968"/>
    </source>
</evidence>
<feature type="transmembrane region" description="Helical" evidence="7">
    <location>
        <begin position="409"/>
        <end position="428"/>
    </location>
</feature>
<proteinExistence type="inferred from homology"/>
<dbReference type="SUPFAM" id="SSF103473">
    <property type="entry name" value="MFS general substrate transporter"/>
    <property type="match status" value="1"/>
</dbReference>
<feature type="transmembrane region" description="Helical" evidence="7">
    <location>
        <begin position="123"/>
        <end position="140"/>
    </location>
</feature>
<feature type="transmembrane region" description="Helical" evidence="7">
    <location>
        <begin position="285"/>
        <end position="307"/>
    </location>
</feature>
<evidence type="ECO:0000313" key="9">
    <source>
        <dbReference type="EMBL" id="PNS18579.1"/>
    </source>
</evidence>
<feature type="transmembrane region" description="Helical" evidence="7">
    <location>
        <begin position="319"/>
        <end position="341"/>
    </location>
</feature>
<dbReference type="EMBL" id="NKHZ01000039">
    <property type="protein sequence ID" value="PNS18579.1"/>
    <property type="molecule type" value="Genomic_DNA"/>
</dbReference>
<comment type="subcellular location">
    <subcellularLocation>
        <location evidence="1">Membrane</location>
        <topology evidence="1">Multi-pass membrane protein</topology>
    </subcellularLocation>
</comment>
<dbReference type="InterPro" id="IPR011701">
    <property type="entry name" value="MFS"/>
</dbReference>
<evidence type="ECO:0000259" key="8">
    <source>
        <dbReference type="PROSITE" id="PS50850"/>
    </source>
</evidence>
<comment type="similarity">
    <text evidence="6">Belongs to the major facilitator superfamily. Allantoate permease family.</text>
</comment>
<dbReference type="AlphaFoldDB" id="A0A2K1QU90"/>
<evidence type="ECO:0000256" key="3">
    <source>
        <dbReference type="ARBA" id="ARBA00022692"/>
    </source>
</evidence>
<keyword evidence="3 7" id="KW-0812">Transmembrane</keyword>